<evidence type="ECO:0000313" key="3">
    <source>
        <dbReference type="Proteomes" id="UP000005444"/>
    </source>
</evidence>
<proteinExistence type="predicted"/>
<dbReference type="Pfam" id="PF14278">
    <property type="entry name" value="TetR_C_8"/>
    <property type="match status" value="1"/>
</dbReference>
<organism evidence="2 3">
    <name type="scientific">Pediococcus claussenii (strain ATCC BAA-344 / DSM 14800 / JCM 18046 / KCTC 3811 / LMG 21948 / P06)</name>
    <dbReference type="NCBI Taxonomy" id="701521"/>
    <lineage>
        <taxon>Bacteria</taxon>
        <taxon>Bacillati</taxon>
        <taxon>Bacillota</taxon>
        <taxon>Bacilli</taxon>
        <taxon>Lactobacillales</taxon>
        <taxon>Lactobacillaceae</taxon>
        <taxon>Pediococcus</taxon>
    </lineage>
</organism>
<dbReference type="Proteomes" id="UP000005444">
    <property type="component" value="Chromosome"/>
</dbReference>
<dbReference type="KEGG" id="pce:PECL_182"/>
<dbReference type="SUPFAM" id="SSF46689">
    <property type="entry name" value="Homeodomain-like"/>
    <property type="match status" value="1"/>
</dbReference>
<dbReference type="PATRIC" id="fig|701521.8.peg.171"/>
<keyword evidence="3" id="KW-1185">Reference proteome</keyword>
<gene>
    <name evidence="2" type="ordered locus">PECL_182</name>
</gene>
<protein>
    <submittedName>
        <fullName evidence="2">Transcriptional regulator, TetR family</fullName>
    </submittedName>
</protein>
<dbReference type="STRING" id="701521.PECL_182"/>
<evidence type="ECO:0000259" key="1">
    <source>
        <dbReference type="Pfam" id="PF14278"/>
    </source>
</evidence>
<dbReference type="AlphaFoldDB" id="G8PA66"/>
<evidence type="ECO:0000313" key="2">
    <source>
        <dbReference type="EMBL" id="AEV94505.1"/>
    </source>
</evidence>
<dbReference type="EMBL" id="CP003137">
    <property type="protein sequence ID" value="AEV94505.1"/>
    <property type="molecule type" value="Genomic_DNA"/>
</dbReference>
<name>G8PA66_PEDCP</name>
<accession>G8PA66</accession>
<dbReference type="RefSeq" id="WP_014214703.1">
    <property type="nucleotide sequence ID" value="NC_016605.1"/>
</dbReference>
<reference evidence="2 3" key="1">
    <citation type="journal article" date="2012" name="J. Bacteriol.">
        <title>Complete Genome Sequence of the Beer Spoilage Organism Pediococcus claussenii ATCC BAA-344T.</title>
        <authorList>
            <person name="Pittet V."/>
            <person name="Abegunde T."/>
            <person name="Marfleet T."/>
            <person name="Haakensen M."/>
            <person name="Morrow K."/>
            <person name="Jayaprakash T."/>
            <person name="Schroeder K."/>
            <person name="Trost B."/>
            <person name="Byrns S."/>
            <person name="Bergsveinson J."/>
            <person name="Kusalik A."/>
            <person name="Ziola B."/>
        </authorList>
    </citation>
    <scope>NUCLEOTIDE SEQUENCE [LARGE SCALE GENOMIC DNA]</scope>
    <source>
        <strain evidence="2 3">ATCC BAA-344</strain>
    </source>
</reference>
<dbReference type="Gene3D" id="1.10.357.10">
    <property type="entry name" value="Tetracycline Repressor, domain 2"/>
    <property type="match status" value="1"/>
</dbReference>
<dbReference type="eggNOG" id="COG1309">
    <property type="taxonomic scope" value="Bacteria"/>
</dbReference>
<dbReference type="InterPro" id="IPR009057">
    <property type="entry name" value="Homeodomain-like_sf"/>
</dbReference>
<dbReference type="InterPro" id="IPR039532">
    <property type="entry name" value="TetR_C_Firmicutes"/>
</dbReference>
<sequence>MEDNLRSKRSLQKLFNALIQEMTTVAIDDISISKLCTDAGVSRTFYYKNFYSLEDVIFHNLTIQATQYMRASLKYEQVNSVTLFTEFFKMIKHHSNAWSVLINTNHEYLLVEISEKVTQKLSAQKIIDDEASYNFRYWNEFLSSGMVSVAIAWIHNGFEEEPAALGRYLSNYLNNWHSKSI</sequence>
<feature type="domain" description="Transcriptional regulator TetR C-terminal Firmicutes type" evidence="1">
    <location>
        <begin position="83"/>
        <end position="174"/>
    </location>
</feature>
<dbReference type="HOGENOM" id="CLU_087539_6_1_9"/>